<evidence type="ECO:0000313" key="2">
    <source>
        <dbReference type="EMBL" id="GAH74803.1"/>
    </source>
</evidence>
<reference evidence="2" key="1">
    <citation type="journal article" date="2014" name="Front. Microbiol.">
        <title>High frequency of phylogenetically diverse reductive dehalogenase-homologous genes in deep subseafloor sedimentary metagenomes.</title>
        <authorList>
            <person name="Kawai M."/>
            <person name="Futagami T."/>
            <person name="Toyoda A."/>
            <person name="Takaki Y."/>
            <person name="Nishi S."/>
            <person name="Hori S."/>
            <person name="Arai W."/>
            <person name="Tsubouchi T."/>
            <person name="Morono Y."/>
            <person name="Uchiyama I."/>
            <person name="Ito T."/>
            <person name="Fujiyama A."/>
            <person name="Inagaki F."/>
            <person name="Takami H."/>
        </authorList>
    </citation>
    <scope>NUCLEOTIDE SEQUENCE</scope>
    <source>
        <strain evidence="2">Expedition CK06-06</strain>
    </source>
</reference>
<dbReference type="EMBL" id="BARU01026178">
    <property type="protein sequence ID" value="GAH74803.1"/>
    <property type="molecule type" value="Genomic_DNA"/>
</dbReference>
<accession>X1JYB8</accession>
<feature type="compositionally biased region" description="Pro residues" evidence="1">
    <location>
        <begin position="58"/>
        <end position="67"/>
    </location>
</feature>
<comment type="caution">
    <text evidence="2">The sequence shown here is derived from an EMBL/GenBank/DDBJ whole genome shotgun (WGS) entry which is preliminary data.</text>
</comment>
<sequence length="67" mass="7546">MPAEMISNHPSGVEIQNYGQLEQILGKLTLENAFLKKALENALKEQREKKRVHLSLPGPHPQYPKGV</sequence>
<dbReference type="AlphaFoldDB" id="X1JYB8"/>
<evidence type="ECO:0000256" key="1">
    <source>
        <dbReference type="SAM" id="MobiDB-lite"/>
    </source>
</evidence>
<proteinExistence type="predicted"/>
<feature type="region of interest" description="Disordered" evidence="1">
    <location>
        <begin position="47"/>
        <end position="67"/>
    </location>
</feature>
<protein>
    <submittedName>
        <fullName evidence="2">Uncharacterized protein</fullName>
    </submittedName>
</protein>
<name>X1JYB8_9ZZZZ</name>
<gene>
    <name evidence="2" type="ORF">S03H2_42092</name>
</gene>
<organism evidence="2">
    <name type="scientific">marine sediment metagenome</name>
    <dbReference type="NCBI Taxonomy" id="412755"/>
    <lineage>
        <taxon>unclassified sequences</taxon>
        <taxon>metagenomes</taxon>
        <taxon>ecological metagenomes</taxon>
    </lineage>
</organism>